<dbReference type="GeneID" id="94337665"/>
<dbReference type="AlphaFoldDB" id="A0AAD9UMJ0"/>
<accession>A0AAD9UMJ0</accession>
<proteinExistence type="predicted"/>
<feature type="compositionally biased region" description="Polar residues" evidence="1">
    <location>
        <begin position="578"/>
        <end position="595"/>
    </location>
</feature>
<feature type="region of interest" description="Disordered" evidence="1">
    <location>
        <begin position="564"/>
        <end position="595"/>
    </location>
</feature>
<evidence type="ECO:0000313" key="2">
    <source>
        <dbReference type="EMBL" id="KAK2195068.1"/>
    </source>
</evidence>
<reference evidence="2" key="1">
    <citation type="journal article" date="2023" name="Nat. Microbiol.">
        <title>Babesia duncani multi-omics identifies virulence factors and drug targets.</title>
        <authorList>
            <person name="Singh P."/>
            <person name="Lonardi S."/>
            <person name="Liang Q."/>
            <person name="Vydyam P."/>
            <person name="Khabirova E."/>
            <person name="Fang T."/>
            <person name="Gihaz S."/>
            <person name="Thekkiniath J."/>
            <person name="Munshi M."/>
            <person name="Abel S."/>
            <person name="Ciampossin L."/>
            <person name="Batugedara G."/>
            <person name="Gupta M."/>
            <person name="Lu X.M."/>
            <person name="Lenz T."/>
            <person name="Chakravarty S."/>
            <person name="Cornillot E."/>
            <person name="Hu Y."/>
            <person name="Ma W."/>
            <person name="Gonzalez L.M."/>
            <person name="Sanchez S."/>
            <person name="Estrada K."/>
            <person name="Sanchez-Flores A."/>
            <person name="Montero E."/>
            <person name="Harb O.S."/>
            <person name="Le Roch K.G."/>
            <person name="Mamoun C.B."/>
        </authorList>
    </citation>
    <scope>NUCLEOTIDE SEQUENCE</scope>
    <source>
        <strain evidence="2">WA1</strain>
    </source>
</reference>
<evidence type="ECO:0000313" key="3">
    <source>
        <dbReference type="Proteomes" id="UP001214638"/>
    </source>
</evidence>
<dbReference type="RefSeq" id="XP_067801911.1">
    <property type="nucleotide sequence ID" value="XM_067948380.1"/>
</dbReference>
<name>A0AAD9UMJ0_9APIC</name>
<dbReference type="EMBL" id="JALLKP010000005">
    <property type="protein sequence ID" value="KAK2195068.1"/>
    <property type="molecule type" value="Genomic_DNA"/>
</dbReference>
<dbReference type="KEGG" id="bdw:94337665"/>
<evidence type="ECO:0000256" key="1">
    <source>
        <dbReference type="SAM" id="MobiDB-lite"/>
    </source>
</evidence>
<dbReference type="Proteomes" id="UP001214638">
    <property type="component" value="Unassembled WGS sequence"/>
</dbReference>
<protein>
    <submittedName>
        <fullName evidence="2">Uncharacterized protein</fullName>
    </submittedName>
</protein>
<gene>
    <name evidence="2" type="ORF">BdWA1_003368</name>
</gene>
<organism evidence="2 3">
    <name type="scientific">Babesia duncani</name>
    <dbReference type="NCBI Taxonomy" id="323732"/>
    <lineage>
        <taxon>Eukaryota</taxon>
        <taxon>Sar</taxon>
        <taxon>Alveolata</taxon>
        <taxon>Apicomplexa</taxon>
        <taxon>Aconoidasida</taxon>
        <taxon>Piroplasmida</taxon>
        <taxon>Babesiidae</taxon>
        <taxon>Babesia</taxon>
    </lineage>
</organism>
<keyword evidence="3" id="KW-1185">Reference proteome</keyword>
<sequence length="702" mass="79705">MKFLANLFRGGSNGSEDILQSNTNDKLCVSINNYNCTEGEPSNLDLPIIADGAQKDPIESEIVYGDTLSNGIDDKIASDDIMISKNDTIAPNSGADHSNKVETVAEISISENSVSTVISPESSSWVYSIFPEGFSFKEFVNRPSSFSLITTKEIANCGSFMRWVKIRRYDTARSISTRSKNTKSTPYSLALRNVGNGYYNNGRHRMRRFMDLSPKDEKVDIRQPFSLLMDENSFSSSDSDNAIVDCTLDESSFIEFTDADSSSLEQCKKSLKRCSYSYALKGDPFDSPATCYLPSSTGTPNSHLGSRGFSRFRKPSNPCLRGSTKIGSIRNTEELMKIDKAMDRRALYGDVIECDGIEIYELSKHLYDAAQSQFRRARGSNIEKAKVEGVVDAKMKWDPRYIRMCSQYRACRPEVSKLLPRPQGLFYGIIKLPSYTKNPEKHIDPLAPPLDGVFVITSDFDSSLNIESYERSYKSEIELLVERGRDVDPRDMEEWQRVAGLTVEQLEIQERALNRMSRLLVGWYGERDYPYRGKVRILPRQYHMFDYSNGILDKLRNFRNEHKKEPPKFQKKGHFRSKSQANEEQDASNATLGYTDTGLNMQRPIFRIFEQLPHDCNRNFFTSHEPTIQQDSSSIFRIKSISSVGLRRRTSNIDIAITGNPPLPINQECGLYNLAAQHSFAIKVLLRFPYLDLSSFCPNTIF</sequence>
<comment type="caution">
    <text evidence="2">The sequence shown here is derived from an EMBL/GenBank/DDBJ whole genome shotgun (WGS) entry which is preliminary data.</text>
</comment>